<keyword evidence="5 8" id="KW-0680">Restriction system</keyword>
<dbReference type="EMBL" id="CP004145">
    <property type="protein sequence ID" value="AGO60558.1"/>
    <property type="molecule type" value="Genomic_DNA"/>
</dbReference>
<comment type="catalytic activity">
    <reaction evidence="7 8">
        <text>a 2'-deoxycytidine in DNA + S-adenosyl-L-methionine = an N(4)-methyl-2'-deoxycytidine in DNA + S-adenosyl-L-homocysteine + H(+)</text>
        <dbReference type="Rhea" id="RHEA:16857"/>
        <dbReference type="Rhea" id="RHEA-COMP:11369"/>
        <dbReference type="Rhea" id="RHEA-COMP:13674"/>
        <dbReference type="ChEBI" id="CHEBI:15378"/>
        <dbReference type="ChEBI" id="CHEBI:57856"/>
        <dbReference type="ChEBI" id="CHEBI:59789"/>
        <dbReference type="ChEBI" id="CHEBI:85452"/>
        <dbReference type="ChEBI" id="CHEBI:137933"/>
        <dbReference type="EC" id="2.1.1.113"/>
    </reaction>
</comment>
<protein>
    <recommendedName>
        <fullName evidence="8">Type II methyltransferase</fullName>
        <ecNumber evidence="8">2.1.1.113</ecNumber>
    </recommendedName>
    <alternativeName>
        <fullName evidence="8">N-4 cytosine-specific methyltransferase</fullName>
    </alternativeName>
</protein>
<keyword evidence="11" id="KW-1185">Reference proteome</keyword>
<dbReference type="RefSeq" id="WP_009886604.1">
    <property type="nucleotide sequence ID" value="NC_021592.1"/>
</dbReference>
<dbReference type="InterPro" id="IPR017985">
    <property type="entry name" value="MeTrfase_CN4_CS"/>
</dbReference>
<evidence type="ECO:0000256" key="4">
    <source>
        <dbReference type="ARBA" id="ARBA00022691"/>
    </source>
</evidence>
<dbReference type="GO" id="GO:0015667">
    <property type="term" value="F:site-specific DNA-methyltransferase (cytosine-N4-specific) activity"/>
    <property type="evidence" value="ECO:0007669"/>
    <property type="project" value="UniProtKB-EC"/>
</dbReference>
<dbReference type="Pfam" id="PF01555">
    <property type="entry name" value="N6_N4_Mtase"/>
    <property type="match status" value="1"/>
</dbReference>
<dbReference type="GeneID" id="16024730"/>
<keyword evidence="4 8" id="KW-0949">S-adenosyl-L-methionine</keyword>
<gene>
    <name evidence="10" type="ORF">FACI_IFERC00001G0578</name>
</gene>
<dbReference type="REBASE" id="66032">
    <property type="entry name" value="M.FacFer1ORF578P"/>
</dbReference>
<proteinExistence type="inferred from homology"/>
<sequence>MKTLHKIIYSDAREMKEVKSESVDLMITSPPYPMIKMWDDMFSVQNPEIAEALREENGEKAFELMNKELDKVWKEVYRVLKIGGIACINIGDATRSLGGKFQIYTNHARILNYCLSLGFHALPEILWLKETNKPDKFMGSGMLPVGAYVTLEHEYILILRKGYKREFKSAEEKLNRQNSAFFWEERNTWFSDKWNDLNGVFQRLNHIKVRERSGAYPIELAYRLINMFSVQGDTILDPFLGTGTTTLGAIASARNSIGYEIDGNFKDIVEERIKNIKDTSNIYIDERLSRHIEFMKKRLELKGEHKYFNKNYNFPVVTNQEKNILFLKLKEISKTNENIFEVEYS</sequence>
<evidence type="ECO:0000256" key="3">
    <source>
        <dbReference type="ARBA" id="ARBA00022679"/>
    </source>
</evidence>
<keyword evidence="2 8" id="KW-0489">Methyltransferase</keyword>
<organism evidence="10 11">
    <name type="scientific">Ferroplasma acidarmanus Fer1</name>
    <dbReference type="NCBI Taxonomy" id="333146"/>
    <lineage>
        <taxon>Archaea</taxon>
        <taxon>Methanobacteriati</taxon>
        <taxon>Thermoplasmatota</taxon>
        <taxon>Thermoplasmata</taxon>
        <taxon>Thermoplasmatales</taxon>
        <taxon>Ferroplasmaceae</taxon>
        <taxon>Ferroplasma</taxon>
    </lineage>
</organism>
<evidence type="ECO:0000256" key="7">
    <source>
        <dbReference type="ARBA" id="ARBA00049120"/>
    </source>
</evidence>
<dbReference type="GO" id="GO:0032259">
    <property type="term" value="P:methylation"/>
    <property type="evidence" value="ECO:0007669"/>
    <property type="project" value="UniProtKB-KW"/>
</dbReference>
<dbReference type="PRINTS" id="PR00508">
    <property type="entry name" value="S21N4MTFRASE"/>
</dbReference>
<keyword evidence="3" id="KW-0808">Transferase</keyword>
<evidence type="ECO:0000259" key="9">
    <source>
        <dbReference type="Pfam" id="PF01555"/>
    </source>
</evidence>
<dbReference type="EC" id="2.1.1.113" evidence="8"/>
<dbReference type="Gene3D" id="3.40.50.150">
    <property type="entry name" value="Vaccinia Virus protein VP39"/>
    <property type="match status" value="1"/>
</dbReference>
<evidence type="ECO:0000256" key="1">
    <source>
        <dbReference type="ARBA" id="ARBA00010203"/>
    </source>
</evidence>
<evidence type="ECO:0000313" key="10">
    <source>
        <dbReference type="EMBL" id="AGO60558.1"/>
    </source>
</evidence>
<evidence type="ECO:0000256" key="8">
    <source>
        <dbReference type="RuleBase" id="RU362026"/>
    </source>
</evidence>
<name>S0AMQ0_FERAC</name>
<accession>S0AMQ0</accession>
<dbReference type="Proteomes" id="UP000014660">
    <property type="component" value="Chromosome"/>
</dbReference>
<dbReference type="InterPro" id="IPR001091">
    <property type="entry name" value="RM_Methyltransferase"/>
</dbReference>
<comment type="similarity">
    <text evidence="1">Belongs to the N(4)/N(6)-methyltransferase family. N(4) subfamily.</text>
</comment>
<feature type="domain" description="DNA methylase N-4/N-6" evidence="9">
    <location>
        <begin position="23"/>
        <end position="271"/>
    </location>
</feature>
<dbReference type="KEGG" id="fac:FACI_IFERC01G0578"/>
<reference evidence="10 11" key="1">
    <citation type="journal article" date="2007" name="Proc. Natl. Acad. Sci. U.S.A.">
        <title>Genome dynamics in a natural archaeal population.</title>
        <authorList>
            <person name="Allen E.E."/>
            <person name="Tyson G.W."/>
            <person name="Whitaker R.J."/>
            <person name="Detter J.C."/>
            <person name="Richardson P.M."/>
            <person name="Banfield J.F."/>
        </authorList>
    </citation>
    <scope>NUCLEOTIDE SEQUENCE [LARGE SCALE GENOMIC DNA]</scope>
    <source>
        <strain evidence="11">fer1</strain>
    </source>
</reference>
<dbReference type="HOGENOM" id="CLU_024927_2_2_2"/>
<dbReference type="InterPro" id="IPR002941">
    <property type="entry name" value="DNA_methylase_N4/N6"/>
</dbReference>
<dbReference type="InterPro" id="IPR029063">
    <property type="entry name" value="SAM-dependent_MTases_sf"/>
</dbReference>
<evidence type="ECO:0000313" key="11">
    <source>
        <dbReference type="Proteomes" id="UP000014660"/>
    </source>
</evidence>
<dbReference type="PROSITE" id="PS00093">
    <property type="entry name" value="N4_MTASE"/>
    <property type="match status" value="1"/>
</dbReference>
<dbReference type="AlphaFoldDB" id="S0AMQ0"/>
<evidence type="ECO:0000256" key="6">
    <source>
        <dbReference type="ARBA" id="ARBA00023125"/>
    </source>
</evidence>
<dbReference type="SUPFAM" id="SSF53335">
    <property type="entry name" value="S-adenosyl-L-methionine-dependent methyltransferases"/>
    <property type="match status" value="1"/>
</dbReference>
<evidence type="ECO:0000256" key="5">
    <source>
        <dbReference type="ARBA" id="ARBA00022747"/>
    </source>
</evidence>
<evidence type="ECO:0000256" key="2">
    <source>
        <dbReference type="ARBA" id="ARBA00022603"/>
    </source>
</evidence>
<dbReference type="GO" id="GO:0003677">
    <property type="term" value="F:DNA binding"/>
    <property type="evidence" value="ECO:0007669"/>
    <property type="project" value="UniProtKB-KW"/>
</dbReference>
<dbReference type="GO" id="GO:0009307">
    <property type="term" value="P:DNA restriction-modification system"/>
    <property type="evidence" value="ECO:0007669"/>
    <property type="project" value="UniProtKB-KW"/>
</dbReference>
<dbReference type="GO" id="GO:0008170">
    <property type="term" value="F:N-methyltransferase activity"/>
    <property type="evidence" value="ECO:0007669"/>
    <property type="project" value="InterPro"/>
</dbReference>
<keyword evidence="6" id="KW-0238">DNA-binding</keyword>